<gene>
    <name evidence="9" type="ORF">COLO4_27692</name>
</gene>
<evidence type="ECO:0000256" key="7">
    <source>
        <dbReference type="PIRNR" id="PIRNR031032"/>
    </source>
</evidence>
<keyword evidence="3 7" id="KW-0812">Transmembrane</keyword>
<reference evidence="10" key="1">
    <citation type="submission" date="2013-09" db="EMBL/GenBank/DDBJ databases">
        <title>Corchorus olitorius genome sequencing.</title>
        <authorList>
            <person name="Alam M."/>
            <person name="Haque M.S."/>
            <person name="Islam M.S."/>
            <person name="Emdad E.M."/>
            <person name="Islam M.M."/>
            <person name="Ahmed B."/>
            <person name="Halim A."/>
            <person name="Hossen Q.M.M."/>
            <person name="Hossain M.Z."/>
            <person name="Ahmed R."/>
            <person name="Khan M.M."/>
            <person name="Islam R."/>
            <person name="Rashid M.M."/>
            <person name="Khan S.A."/>
            <person name="Rahman M.S."/>
            <person name="Alam M."/>
            <person name="Yahiya A.S."/>
            <person name="Khan M.S."/>
            <person name="Azam M.S."/>
            <person name="Haque T."/>
            <person name="Lashkar M.Z.H."/>
            <person name="Akhand A.I."/>
            <person name="Morshed G."/>
            <person name="Roy S."/>
            <person name="Uddin K.S."/>
            <person name="Rabeya T."/>
            <person name="Hossain A.S."/>
            <person name="Chowdhury A."/>
            <person name="Snigdha A.R."/>
            <person name="Mortoza M.S."/>
            <person name="Matin S.A."/>
            <person name="Hoque S.M.E."/>
            <person name="Islam M.K."/>
            <person name="Roy D.K."/>
            <person name="Haider R."/>
            <person name="Moosa M.M."/>
            <person name="Elias S.M."/>
            <person name="Hasan A.M."/>
            <person name="Jahan S."/>
            <person name="Shafiuddin M."/>
            <person name="Mahmood N."/>
            <person name="Shommy N.S."/>
        </authorList>
    </citation>
    <scope>NUCLEOTIDE SEQUENCE [LARGE SCALE GENOMIC DNA]</scope>
    <source>
        <strain evidence="10">cv. O-4</strain>
    </source>
</reference>
<evidence type="ECO:0000256" key="3">
    <source>
        <dbReference type="ARBA" id="ARBA00022692"/>
    </source>
</evidence>
<keyword evidence="5 7" id="KW-1133">Transmembrane helix</keyword>
<evidence type="ECO:0000259" key="8">
    <source>
        <dbReference type="PROSITE" id="PS51751"/>
    </source>
</evidence>
<evidence type="ECO:0000256" key="1">
    <source>
        <dbReference type="ARBA" id="ARBA00004477"/>
    </source>
</evidence>
<protein>
    <submittedName>
        <fullName evidence="9">Transmembrane protein 6/97</fullName>
    </submittedName>
</protein>
<proteinExistence type="inferred from homology"/>
<dbReference type="PIRSF" id="PIRSF031032">
    <property type="entry name" value="TMP_97_prd"/>
    <property type="match status" value="1"/>
</dbReference>
<dbReference type="InterPro" id="IPR016964">
    <property type="entry name" value="Sigma2_recept"/>
</dbReference>
<sequence>MGALCKLVDAILLLQFVLISVMAPLIDSQIIFQEIIYPEGLVRLKNWFAAEFQDYLMLEKPHFVVGIIWHELVFLWPLALLNVYGILTSKPWFKTTCLIYGASVVTSMAALFGEILGSNKASDKFLMLCAFIMGFGVLALLRGLLTCKTATSTAAKGPALARKKRV</sequence>
<keyword evidence="4" id="KW-0256">Endoplasmic reticulum</keyword>
<evidence type="ECO:0000256" key="4">
    <source>
        <dbReference type="ARBA" id="ARBA00022824"/>
    </source>
</evidence>
<organism evidence="9 10">
    <name type="scientific">Corchorus olitorius</name>
    <dbReference type="NCBI Taxonomy" id="93759"/>
    <lineage>
        <taxon>Eukaryota</taxon>
        <taxon>Viridiplantae</taxon>
        <taxon>Streptophyta</taxon>
        <taxon>Embryophyta</taxon>
        <taxon>Tracheophyta</taxon>
        <taxon>Spermatophyta</taxon>
        <taxon>Magnoliopsida</taxon>
        <taxon>eudicotyledons</taxon>
        <taxon>Gunneridae</taxon>
        <taxon>Pentapetalae</taxon>
        <taxon>rosids</taxon>
        <taxon>malvids</taxon>
        <taxon>Malvales</taxon>
        <taxon>Malvaceae</taxon>
        <taxon>Grewioideae</taxon>
        <taxon>Apeibeae</taxon>
        <taxon>Corchorus</taxon>
    </lineage>
</organism>
<dbReference type="STRING" id="93759.A0A1R3HQA3"/>
<dbReference type="EMBL" id="AWUE01019666">
    <property type="protein sequence ID" value="OMO72321.1"/>
    <property type="molecule type" value="Genomic_DNA"/>
</dbReference>
<feature type="transmembrane region" description="Helical" evidence="7">
    <location>
        <begin position="63"/>
        <end position="85"/>
    </location>
</feature>
<evidence type="ECO:0000256" key="2">
    <source>
        <dbReference type="ARBA" id="ARBA00009096"/>
    </source>
</evidence>
<evidence type="ECO:0000313" key="10">
    <source>
        <dbReference type="Proteomes" id="UP000187203"/>
    </source>
</evidence>
<evidence type="ECO:0000256" key="5">
    <source>
        <dbReference type="ARBA" id="ARBA00022989"/>
    </source>
</evidence>
<accession>A0A1R3HQA3</accession>
<feature type="transmembrane region" description="Helical" evidence="7">
    <location>
        <begin position="125"/>
        <end position="145"/>
    </location>
</feature>
<dbReference type="InterPro" id="IPR051987">
    <property type="entry name" value="Sigma-2_receptor-like"/>
</dbReference>
<comment type="similarity">
    <text evidence="2">Belongs to the TMEM97/sigma-2 receptor family.</text>
</comment>
<evidence type="ECO:0000313" key="9">
    <source>
        <dbReference type="EMBL" id="OMO72321.1"/>
    </source>
</evidence>
<dbReference type="PROSITE" id="PS51751">
    <property type="entry name" value="EXPERA"/>
    <property type="match status" value="1"/>
</dbReference>
<dbReference type="AlphaFoldDB" id="A0A1R3HQA3"/>
<evidence type="ECO:0000256" key="6">
    <source>
        <dbReference type="ARBA" id="ARBA00023136"/>
    </source>
</evidence>
<dbReference type="PANTHER" id="PTHR31204:SF1">
    <property type="entry name" value="SIGMA INTRACELLULAR RECEPTOR 2"/>
    <property type="match status" value="1"/>
</dbReference>
<dbReference type="Pfam" id="PF05241">
    <property type="entry name" value="EBP"/>
    <property type="match status" value="1"/>
</dbReference>
<dbReference type="PANTHER" id="PTHR31204">
    <property type="entry name" value="SIGMA INTRACELLULAR RECEPTOR 2"/>
    <property type="match status" value="1"/>
</dbReference>
<keyword evidence="10" id="KW-1185">Reference proteome</keyword>
<name>A0A1R3HQA3_9ROSI</name>
<dbReference type="OrthoDB" id="433124at2759"/>
<feature type="transmembrane region" description="Helical" evidence="7">
    <location>
        <begin position="7"/>
        <end position="26"/>
    </location>
</feature>
<comment type="subcellular location">
    <subcellularLocation>
        <location evidence="1">Endoplasmic reticulum membrane</location>
        <topology evidence="1">Multi-pass membrane protein</topology>
    </subcellularLocation>
</comment>
<dbReference type="Proteomes" id="UP000187203">
    <property type="component" value="Unassembled WGS sequence"/>
</dbReference>
<comment type="caution">
    <text evidence="9">The sequence shown here is derived from an EMBL/GenBank/DDBJ whole genome shotgun (WGS) entry which is preliminary data.</text>
</comment>
<feature type="domain" description="EXPERA" evidence="8">
    <location>
        <begin position="8"/>
        <end position="143"/>
    </location>
</feature>
<dbReference type="InterPro" id="IPR033118">
    <property type="entry name" value="EXPERA"/>
</dbReference>
<keyword evidence="6 7" id="KW-0472">Membrane</keyword>
<dbReference type="GO" id="GO:0005789">
    <property type="term" value="C:endoplasmic reticulum membrane"/>
    <property type="evidence" value="ECO:0007669"/>
    <property type="project" value="UniProtKB-SubCell"/>
</dbReference>
<feature type="transmembrane region" description="Helical" evidence="7">
    <location>
        <begin position="97"/>
        <end position="113"/>
    </location>
</feature>